<dbReference type="InterPro" id="IPR038461">
    <property type="entry name" value="Schlafen_AlbA_2_dom_sf"/>
</dbReference>
<proteinExistence type="predicted"/>
<dbReference type="Pfam" id="PF04326">
    <property type="entry name" value="SLFN_AlbA_2"/>
    <property type="match status" value="1"/>
</dbReference>
<evidence type="ECO:0000259" key="1">
    <source>
        <dbReference type="Pfam" id="PF04326"/>
    </source>
</evidence>
<accession>A0ABV2PKS1</accession>
<reference evidence="2 3" key="1">
    <citation type="submission" date="2024-06" db="EMBL/GenBank/DDBJ databases">
        <title>Sorghum-associated microbial communities from plants grown in Nebraska, USA.</title>
        <authorList>
            <person name="Schachtman D."/>
        </authorList>
    </citation>
    <scope>NUCLEOTIDE SEQUENCE [LARGE SCALE GENOMIC DNA]</scope>
    <source>
        <strain evidence="2 3">736</strain>
    </source>
</reference>
<dbReference type="Gene3D" id="3.30.950.30">
    <property type="entry name" value="Schlafen, AAA domain"/>
    <property type="match status" value="1"/>
</dbReference>
<protein>
    <recommendedName>
        <fullName evidence="1">Schlafen AlbA-2 domain-containing protein</fullName>
    </recommendedName>
</protein>
<dbReference type="Proteomes" id="UP001549363">
    <property type="component" value="Unassembled WGS sequence"/>
</dbReference>
<sequence length="295" mass="34011">MNMDQFEQLLTLDESEILDFKKTFYVKERYVDLLTDVIAFANAHSKNSKYIVCGVKEENGVKDLVGLDSFTDQSIIEQLIFENIEPFLSIKLHAISYQEKRFHVIEIRPEKRPYLLKKQYGTLNKGFMKIRRGATNDFTTRADLDKMYNEGQVKLQVSDGFLYATKPELGCAELKCRLSNHTDKTTTIVWGCLEIYEGETKLTEHRLYGIKDNHVGADFQLKLAPKDEIVTDFHFGFTSSQCFPLAVDEDGVTKKTLTYKVILIDADDNEYTAICHKGFLLVKGEFLWKVKLKNK</sequence>
<comment type="caution">
    <text evidence="2">The sequence shown here is derived from an EMBL/GenBank/DDBJ whole genome shotgun (WGS) entry which is preliminary data.</text>
</comment>
<keyword evidence="3" id="KW-1185">Reference proteome</keyword>
<dbReference type="EMBL" id="JBEPSB010000012">
    <property type="protein sequence ID" value="MET4561539.1"/>
    <property type="molecule type" value="Genomic_DNA"/>
</dbReference>
<name>A0ABV2PKS1_9BACI</name>
<evidence type="ECO:0000313" key="3">
    <source>
        <dbReference type="Proteomes" id="UP001549363"/>
    </source>
</evidence>
<dbReference type="InterPro" id="IPR007421">
    <property type="entry name" value="Schlafen_AlbA_2_dom"/>
</dbReference>
<evidence type="ECO:0000313" key="2">
    <source>
        <dbReference type="EMBL" id="MET4561539.1"/>
    </source>
</evidence>
<dbReference type="RefSeq" id="WP_354472070.1">
    <property type="nucleotide sequence ID" value="NZ_JBEPSB010000012.1"/>
</dbReference>
<gene>
    <name evidence="2" type="ORF">ABIA69_002707</name>
</gene>
<feature type="domain" description="Schlafen AlbA-2" evidence="1">
    <location>
        <begin position="14"/>
        <end position="136"/>
    </location>
</feature>
<organism evidence="2 3">
    <name type="scientific">Lysinibacillus parviboronicapiens</name>
    <dbReference type="NCBI Taxonomy" id="436516"/>
    <lineage>
        <taxon>Bacteria</taxon>
        <taxon>Bacillati</taxon>
        <taxon>Bacillota</taxon>
        <taxon>Bacilli</taxon>
        <taxon>Bacillales</taxon>
        <taxon>Bacillaceae</taxon>
        <taxon>Lysinibacillus</taxon>
    </lineage>
</organism>